<dbReference type="SMART" id="SM00855">
    <property type="entry name" value="PGAM"/>
    <property type="match status" value="1"/>
</dbReference>
<dbReference type="STRING" id="37923.BK826_10390"/>
<accession>A0A199NV13</accession>
<dbReference type="InterPro" id="IPR029033">
    <property type="entry name" value="His_PPase_superfam"/>
</dbReference>
<dbReference type="Gene3D" id="3.40.50.1240">
    <property type="entry name" value="Phosphoglycerate mutase-like"/>
    <property type="match status" value="1"/>
</dbReference>
<sequence>MRLILIRHGQTPSNIHGLLDTDAPGPGLTELGVAQAEAVPEALARQAVDGIFVSTLVRTHLTAAPLVRARGVEPVELDGFREVQAGDLEGTNTAQNQRTYIGTAFAWARGDRELAMPGGPTGVQFFARYDDAAARAAAAVGPEGTAVVFSHGAAIRCWSSARIRGLDVARMEDTPLANTGYVIAEGDPDSGWDLVEFHNAPAGGEALAVATPAGDPTGAQG</sequence>
<dbReference type="Proteomes" id="UP000053171">
    <property type="component" value="Unassembled WGS sequence"/>
</dbReference>
<dbReference type="PANTHER" id="PTHR48100">
    <property type="entry name" value="BROAD-SPECIFICITY PHOSPHATASE YOR283W-RELATED"/>
    <property type="match status" value="1"/>
</dbReference>
<reference evidence="1" key="1">
    <citation type="submission" date="2016-06" db="EMBL/GenBank/DDBJ databases">
        <title>Identification of putative biosynthetic pathways for the production of bioactive secondary metabolites by the marine actinomycete Kocuria kristinae RUTW2-3.</title>
        <authorList>
            <person name="Waterworth S.C."/>
            <person name="Walmsley T.A."/>
            <person name="Matongo T."/>
            <person name="Davies-Coleman M.T."/>
            <person name="Dorrington R.A."/>
        </authorList>
    </citation>
    <scope>NUCLEOTIDE SEQUENCE [LARGE SCALE GENOMIC DNA]</scope>
    <source>
        <strain evidence="1">RUTW2-3</strain>
    </source>
</reference>
<dbReference type="Pfam" id="PF00300">
    <property type="entry name" value="His_Phos_1"/>
    <property type="match status" value="1"/>
</dbReference>
<protein>
    <submittedName>
        <fullName evidence="1">Histidine phosphatase</fullName>
    </submittedName>
</protein>
<dbReference type="InterPro" id="IPR013078">
    <property type="entry name" value="His_Pase_superF_clade-1"/>
</dbReference>
<proteinExistence type="predicted"/>
<dbReference type="GO" id="GO:0016791">
    <property type="term" value="F:phosphatase activity"/>
    <property type="evidence" value="ECO:0007669"/>
    <property type="project" value="TreeGrafter"/>
</dbReference>
<dbReference type="PROSITE" id="PS00175">
    <property type="entry name" value="PG_MUTASE"/>
    <property type="match status" value="1"/>
</dbReference>
<dbReference type="InterPro" id="IPR050275">
    <property type="entry name" value="PGM_Phosphatase"/>
</dbReference>
<dbReference type="RefSeq" id="WP_061225176.1">
    <property type="nucleotide sequence ID" value="NZ_JBEYYV010000010.1"/>
</dbReference>
<evidence type="ECO:0000313" key="1">
    <source>
        <dbReference type="EMBL" id="OAX52438.1"/>
    </source>
</evidence>
<dbReference type="AlphaFoldDB" id="A0A199NV13"/>
<dbReference type="GO" id="GO:0005737">
    <property type="term" value="C:cytoplasm"/>
    <property type="evidence" value="ECO:0007669"/>
    <property type="project" value="TreeGrafter"/>
</dbReference>
<dbReference type="CDD" id="cd07067">
    <property type="entry name" value="HP_PGM_like"/>
    <property type="match status" value="1"/>
</dbReference>
<evidence type="ECO:0000313" key="2">
    <source>
        <dbReference type="Proteomes" id="UP000053171"/>
    </source>
</evidence>
<dbReference type="EMBL" id="LJBJ02000004">
    <property type="protein sequence ID" value="OAX52438.1"/>
    <property type="molecule type" value="Genomic_DNA"/>
</dbReference>
<organism evidence="1 2">
    <name type="scientific">Rothia kristinae</name>
    <dbReference type="NCBI Taxonomy" id="37923"/>
    <lineage>
        <taxon>Bacteria</taxon>
        <taxon>Bacillati</taxon>
        <taxon>Actinomycetota</taxon>
        <taxon>Actinomycetes</taxon>
        <taxon>Micrococcales</taxon>
        <taxon>Micrococcaceae</taxon>
        <taxon>Rothia</taxon>
    </lineage>
</organism>
<keyword evidence="2" id="KW-1185">Reference proteome</keyword>
<comment type="caution">
    <text evidence="1">The sequence shown here is derived from an EMBL/GenBank/DDBJ whole genome shotgun (WGS) entry which is preliminary data.</text>
</comment>
<name>A0A199NV13_9MICC</name>
<dbReference type="InterPro" id="IPR001345">
    <property type="entry name" value="PG/BPGM_mutase_AS"/>
</dbReference>
<gene>
    <name evidence="1" type="ORF">AN277_0203560</name>
</gene>
<dbReference type="PANTHER" id="PTHR48100:SF58">
    <property type="entry name" value="PE-PGRS FAMILY PROTEIN PE_PGRS11"/>
    <property type="match status" value="1"/>
</dbReference>
<dbReference type="SUPFAM" id="SSF53254">
    <property type="entry name" value="Phosphoglycerate mutase-like"/>
    <property type="match status" value="1"/>
</dbReference>